<feature type="compositionally biased region" description="Basic and acidic residues" evidence="5">
    <location>
        <begin position="378"/>
        <end position="394"/>
    </location>
</feature>
<keyword evidence="3" id="KW-0926">Vacuole</keyword>
<dbReference type="EMBL" id="UZAU01000813">
    <property type="status" value="NOT_ANNOTATED_CDS"/>
    <property type="molecule type" value="Genomic_DNA"/>
</dbReference>
<evidence type="ECO:0000313" key="9">
    <source>
        <dbReference type="Proteomes" id="UP000596661"/>
    </source>
</evidence>
<evidence type="ECO:0000259" key="7">
    <source>
        <dbReference type="Pfam" id="PF03088"/>
    </source>
</evidence>
<keyword evidence="9" id="KW-1185">Reference proteome</keyword>
<evidence type="ECO:0000256" key="5">
    <source>
        <dbReference type="SAM" id="MobiDB-lite"/>
    </source>
</evidence>
<feature type="compositionally biased region" description="Low complexity" evidence="5">
    <location>
        <begin position="411"/>
        <end position="421"/>
    </location>
</feature>
<proteinExistence type="inferred from homology"/>
<dbReference type="GO" id="GO:0016787">
    <property type="term" value="F:hydrolase activity"/>
    <property type="evidence" value="ECO:0007669"/>
    <property type="project" value="TreeGrafter"/>
</dbReference>
<accession>A0A803QQL4</accession>
<dbReference type="Gramene" id="evm.model.10.846">
    <property type="protein sequence ID" value="cds.evm.model.10.846"/>
    <property type="gene ID" value="evm.TU.10.846"/>
</dbReference>
<dbReference type="Proteomes" id="UP000596661">
    <property type="component" value="Unassembled WGS sequence"/>
</dbReference>
<dbReference type="GO" id="GO:0005773">
    <property type="term" value="C:vacuole"/>
    <property type="evidence" value="ECO:0007669"/>
    <property type="project" value="UniProtKB-SubCell"/>
</dbReference>
<dbReference type="GO" id="GO:0012505">
    <property type="term" value="C:endomembrane system"/>
    <property type="evidence" value="ECO:0007669"/>
    <property type="project" value="TreeGrafter"/>
</dbReference>
<evidence type="ECO:0000256" key="6">
    <source>
        <dbReference type="SAM" id="SignalP"/>
    </source>
</evidence>
<evidence type="ECO:0000256" key="3">
    <source>
        <dbReference type="ARBA" id="ARBA00022554"/>
    </source>
</evidence>
<feature type="signal peptide" evidence="6">
    <location>
        <begin position="1"/>
        <end position="19"/>
    </location>
</feature>
<feature type="chain" id="PRO_5030664458" description="Strictosidine synthase conserved region domain-containing protein" evidence="6">
    <location>
        <begin position="20"/>
        <end position="463"/>
    </location>
</feature>
<keyword evidence="6" id="KW-0732">Signal</keyword>
<comment type="subcellular location">
    <subcellularLocation>
        <location evidence="1">Vacuole</location>
    </subcellularLocation>
</comment>
<name>A0A803QQL4_CANSA</name>
<dbReference type="InterPro" id="IPR011042">
    <property type="entry name" value="6-blade_b-propeller_TolB-like"/>
</dbReference>
<evidence type="ECO:0000313" key="8">
    <source>
        <dbReference type="EnsemblPlants" id="cds.evm.model.10.846"/>
    </source>
</evidence>
<dbReference type="EnsemblPlants" id="evm.model.10.846">
    <property type="protein sequence ID" value="cds.evm.model.10.846"/>
    <property type="gene ID" value="evm.TU.10.846"/>
</dbReference>
<feature type="domain" description="Strictosidine synthase conserved region" evidence="7">
    <location>
        <begin position="88"/>
        <end position="175"/>
    </location>
</feature>
<evidence type="ECO:0000256" key="2">
    <source>
        <dbReference type="ARBA" id="ARBA00009191"/>
    </source>
</evidence>
<reference evidence="8" key="1">
    <citation type="submission" date="2021-03" db="UniProtKB">
        <authorList>
            <consortium name="EnsemblPlants"/>
        </authorList>
    </citation>
    <scope>IDENTIFICATION</scope>
</reference>
<dbReference type="PANTHER" id="PTHR10426:SF86">
    <property type="entry name" value="PROTEIN STRICTOSIDINE SYNTHASE-LIKE 10-LIKE"/>
    <property type="match status" value="1"/>
</dbReference>
<evidence type="ECO:0000256" key="1">
    <source>
        <dbReference type="ARBA" id="ARBA00004116"/>
    </source>
</evidence>
<keyword evidence="4" id="KW-0325">Glycoprotein</keyword>
<dbReference type="PANTHER" id="PTHR10426">
    <property type="entry name" value="STRICTOSIDINE SYNTHASE-RELATED"/>
    <property type="match status" value="1"/>
</dbReference>
<dbReference type="Pfam" id="PF03088">
    <property type="entry name" value="Str_synth"/>
    <property type="match status" value="1"/>
</dbReference>
<dbReference type="SUPFAM" id="SSF63829">
    <property type="entry name" value="Calcium-dependent phosphotriesterase"/>
    <property type="match status" value="1"/>
</dbReference>
<comment type="similarity">
    <text evidence="2">Belongs to the strictosidine synthase family.</text>
</comment>
<sequence>MMVLLVFGYILSLSSAVAASFVYPKNYEQIEVSRASGPESIAFDCHGNGPYVSLSDDAYFGLLMVGPSGGLAQPVATSADGSPFGFANALDIDTQTGVVYFTDSSTLFQRRVWLYSVLSGERTGRLIKYDPRTKKTTVLLRGLAFPNGVALSNDKSFLLLVESTTMKIFRYWLRGPKAQTLELFAQLGRSLDNIKTNQNVLHYLKRKRKGNEGFMALKLDMSKAYDRIEWQFWEAMLRKLGFDAWWKASRPYFIDMKVELSLLQGNIGRSFKNSRGRTTVTPLNLFPEATGHAGETSTPAATVGHFPPITPVVASEGIIQLTTAQYTTLQEQMRALQAEVDGRVKTRRPPRVLNPCYDNPQPTHTFTRNREPVAQNPDRVRDEIPQEEDTERRNPRSQAQPRVEVNDVESHSSSTNSRSPSAYTWSRFVETRRGGRYHVHRGDLCDHLNKNFQGTISNAEEQQ</sequence>
<protein>
    <recommendedName>
        <fullName evidence="7">Strictosidine synthase conserved region domain-containing protein</fullName>
    </recommendedName>
</protein>
<organism evidence="8 9">
    <name type="scientific">Cannabis sativa</name>
    <name type="common">Hemp</name>
    <name type="synonym">Marijuana</name>
    <dbReference type="NCBI Taxonomy" id="3483"/>
    <lineage>
        <taxon>Eukaryota</taxon>
        <taxon>Viridiplantae</taxon>
        <taxon>Streptophyta</taxon>
        <taxon>Embryophyta</taxon>
        <taxon>Tracheophyta</taxon>
        <taxon>Spermatophyta</taxon>
        <taxon>Magnoliopsida</taxon>
        <taxon>eudicotyledons</taxon>
        <taxon>Gunneridae</taxon>
        <taxon>Pentapetalae</taxon>
        <taxon>rosids</taxon>
        <taxon>fabids</taxon>
        <taxon>Rosales</taxon>
        <taxon>Cannabaceae</taxon>
        <taxon>Cannabis</taxon>
    </lineage>
</organism>
<dbReference type="InterPro" id="IPR018119">
    <property type="entry name" value="Strictosidine_synth_cons-reg"/>
</dbReference>
<feature type="region of interest" description="Disordered" evidence="5">
    <location>
        <begin position="340"/>
        <end position="423"/>
    </location>
</feature>
<dbReference type="AlphaFoldDB" id="A0A803QQL4"/>
<dbReference type="Gene3D" id="2.120.10.30">
    <property type="entry name" value="TolB, C-terminal domain"/>
    <property type="match status" value="1"/>
</dbReference>
<evidence type="ECO:0000256" key="4">
    <source>
        <dbReference type="ARBA" id="ARBA00023180"/>
    </source>
</evidence>